<keyword evidence="3" id="KW-1185">Reference proteome</keyword>
<evidence type="ECO:0000256" key="1">
    <source>
        <dbReference type="SAM" id="MobiDB-lite"/>
    </source>
</evidence>
<accession>A7IXW4</accession>
<proteinExistence type="predicted"/>
<organism evidence="2 3">
    <name type="scientific">Paramecium bursaria Chlorella virus NY2A</name>
    <name type="common">PBCV-NY2A</name>
    <dbReference type="NCBI Taxonomy" id="46021"/>
    <lineage>
        <taxon>Viruses</taxon>
        <taxon>Varidnaviria</taxon>
        <taxon>Bamfordvirae</taxon>
        <taxon>Nucleocytoviricota</taxon>
        <taxon>Megaviricetes</taxon>
        <taxon>Algavirales</taxon>
        <taxon>Phycodnaviridae</taxon>
        <taxon>Chlorovirus</taxon>
        <taxon>Chlorovirus americanus</taxon>
    </lineage>
</organism>
<name>A7IXW4_PBCVN</name>
<gene>
    <name evidence="2" type="primary">b789R</name>
    <name evidence="2" type="ORF">NY2A_b789R</name>
</gene>
<dbReference type="RefSeq" id="YP_001497985.1">
    <property type="nucleotide sequence ID" value="NC_009898.1"/>
</dbReference>
<evidence type="ECO:0000313" key="2">
    <source>
        <dbReference type="EMBL" id="ABT15188.1"/>
    </source>
</evidence>
<evidence type="ECO:0000313" key="3">
    <source>
        <dbReference type="Proteomes" id="UP000202419"/>
    </source>
</evidence>
<dbReference type="KEGG" id="vg:5659196"/>
<dbReference type="GeneID" id="5659196"/>
<dbReference type="Proteomes" id="UP000202419">
    <property type="component" value="Segment"/>
</dbReference>
<protein>
    <submittedName>
        <fullName evidence="2">Uncharacterized protein b789R</fullName>
    </submittedName>
</protein>
<dbReference type="EMBL" id="DQ491002">
    <property type="protein sequence ID" value="ABT15188.1"/>
    <property type="molecule type" value="Genomic_DNA"/>
</dbReference>
<feature type="region of interest" description="Disordered" evidence="1">
    <location>
        <begin position="1"/>
        <end position="24"/>
    </location>
</feature>
<organismHost>
    <name type="scientific">Chlorella</name>
    <dbReference type="NCBI Taxonomy" id="3071"/>
</organismHost>
<feature type="compositionally biased region" description="Polar residues" evidence="1">
    <location>
        <begin position="11"/>
        <end position="20"/>
    </location>
</feature>
<sequence>MSYTRRLMTDKMSSSNVSTPKRSKSGKNVVVMYGFFEHVVTFGFDTTLMLSRHVCLYFLFPSQISTSNIFEKIFVAFEPIPLRPAPVLCSVSSKFSPASRCPKISSGM</sequence>
<reference evidence="2 3" key="1">
    <citation type="journal article" date="2007" name="Virology">
        <title>Sequence and annotation of the 369-kb NY-2A and the 345-kb AR158 viruses that infect Chlorella NC64A.</title>
        <authorList>
            <person name="Fitzgerald L.A."/>
            <person name="Graves M.V."/>
            <person name="Li X."/>
            <person name="Feldblyum T."/>
            <person name="Nierman W.C."/>
            <person name="Van Etten J.L."/>
        </authorList>
    </citation>
    <scope>NUCLEOTIDE SEQUENCE [LARGE SCALE GENOMIC DNA]</scope>
    <source>
        <strain evidence="2 3">NY-2A</strain>
    </source>
</reference>